<protein>
    <submittedName>
        <fullName evidence="2">Uncharacterized protein</fullName>
    </submittedName>
</protein>
<feature type="region of interest" description="Disordered" evidence="1">
    <location>
        <begin position="169"/>
        <end position="199"/>
    </location>
</feature>
<dbReference type="EMBL" id="KZ857424">
    <property type="protein sequence ID" value="RDX46735.1"/>
    <property type="molecule type" value="Genomic_DNA"/>
</dbReference>
<gene>
    <name evidence="2" type="ORF">OH76DRAFT_815083</name>
</gene>
<reference evidence="2 3" key="1">
    <citation type="journal article" date="2018" name="Biotechnol. Biofuels">
        <title>Integrative visual omics of the white-rot fungus Polyporus brumalis exposes the biotechnological potential of its oxidative enzymes for delignifying raw plant biomass.</title>
        <authorList>
            <person name="Miyauchi S."/>
            <person name="Rancon A."/>
            <person name="Drula E."/>
            <person name="Hage H."/>
            <person name="Chaduli D."/>
            <person name="Favel A."/>
            <person name="Grisel S."/>
            <person name="Henrissat B."/>
            <person name="Herpoel-Gimbert I."/>
            <person name="Ruiz-Duenas F.J."/>
            <person name="Chevret D."/>
            <person name="Hainaut M."/>
            <person name="Lin J."/>
            <person name="Wang M."/>
            <person name="Pangilinan J."/>
            <person name="Lipzen A."/>
            <person name="Lesage-Meessen L."/>
            <person name="Navarro D."/>
            <person name="Riley R."/>
            <person name="Grigoriev I.V."/>
            <person name="Zhou S."/>
            <person name="Raouche S."/>
            <person name="Rosso M.N."/>
        </authorList>
    </citation>
    <scope>NUCLEOTIDE SEQUENCE [LARGE SCALE GENOMIC DNA]</scope>
    <source>
        <strain evidence="2 3">BRFM 1820</strain>
    </source>
</reference>
<evidence type="ECO:0000256" key="1">
    <source>
        <dbReference type="SAM" id="MobiDB-lite"/>
    </source>
</evidence>
<name>A0A371D2J4_9APHY</name>
<proteinExistence type="predicted"/>
<dbReference type="Proteomes" id="UP000256964">
    <property type="component" value="Unassembled WGS sequence"/>
</dbReference>
<dbReference type="AlphaFoldDB" id="A0A371D2J4"/>
<evidence type="ECO:0000313" key="2">
    <source>
        <dbReference type="EMBL" id="RDX46735.1"/>
    </source>
</evidence>
<evidence type="ECO:0000313" key="3">
    <source>
        <dbReference type="Proteomes" id="UP000256964"/>
    </source>
</evidence>
<accession>A0A371D2J4</accession>
<sequence length="199" mass="21131">MTIGHLHRRQNHPSFPFQPTAAIFPSCFLFFAGSSCCVSCSFPCSTSPTPPNRSTAKTPGRTVIGMDSLSMQWPALQLHPDCRGCTLADRSRSSNPATLGPLPSRSRSVSGTTVTFGRYGISSRARRTRFCLHSFSTARATSFPFHPRTFVTVPTTCASFAPCRLGSASGPGTQDAGVVTSTRTRLPRASGSLGGIVTA</sequence>
<organism evidence="2 3">
    <name type="scientific">Lentinus brumalis</name>
    <dbReference type="NCBI Taxonomy" id="2498619"/>
    <lineage>
        <taxon>Eukaryota</taxon>
        <taxon>Fungi</taxon>
        <taxon>Dikarya</taxon>
        <taxon>Basidiomycota</taxon>
        <taxon>Agaricomycotina</taxon>
        <taxon>Agaricomycetes</taxon>
        <taxon>Polyporales</taxon>
        <taxon>Polyporaceae</taxon>
        <taxon>Lentinus</taxon>
    </lineage>
</organism>
<keyword evidence="3" id="KW-1185">Reference proteome</keyword>